<evidence type="ECO:0000256" key="2">
    <source>
        <dbReference type="ARBA" id="ARBA00022763"/>
    </source>
</evidence>
<keyword evidence="2" id="KW-0227">DNA damage</keyword>
<keyword evidence="7" id="KW-1185">Reference proteome</keyword>
<evidence type="ECO:0008006" key="8">
    <source>
        <dbReference type="Google" id="ProtNLM"/>
    </source>
</evidence>
<feature type="domain" description="MutL C-terminal dimerisation" evidence="4">
    <location>
        <begin position="705"/>
        <end position="860"/>
    </location>
</feature>
<dbReference type="Pfam" id="PF08676">
    <property type="entry name" value="MutL_C"/>
    <property type="match status" value="1"/>
</dbReference>
<dbReference type="InterPro" id="IPR036890">
    <property type="entry name" value="HATPase_C_sf"/>
</dbReference>
<feature type="domain" description="DNA mismatch repair protein S5" evidence="5">
    <location>
        <begin position="226"/>
        <end position="346"/>
    </location>
</feature>
<dbReference type="InterPro" id="IPR042121">
    <property type="entry name" value="MutL_C_regsub"/>
</dbReference>
<dbReference type="InterPro" id="IPR038973">
    <property type="entry name" value="MutL/Mlh/Pms-like"/>
</dbReference>
<dbReference type="GO" id="GO:0032389">
    <property type="term" value="C:MutLalpha complex"/>
    <property type="evidence" value="ECO:0007669"/>
    <property type="project" value="TreeGrafter"/>
</dbReference>
<dbReference type="SMART" id="SM00853">
    <property type="entry name" value="MutL_C"/>
    <property type="match status" value="1"/>
</dbReference>
<dbReference type="SUPFAM" id="SSF54211">
    <property type="entry name" value="Ribosomal protein S5 domain 2-like"/>
    <property type="match status" value="1"/>
</dbReference>
<dbReference type="GO" id="GO:0005524">
    <property type="term" value="F:ATP binding"/>
    <property type="evidence" value="ECO:0007669"/>
    <property type="project" value="InterPro"/>
</dbReference>
<dbReference type="FunFam" id="3.30.1370.100:FF:000001">
    <property type="entry name" value="Mismatch repair endonuclease pms1, putative"/>
    <property type="match status" value="1"/>
</dbReference>
<name>A0A328D8B4_9ASTE</name>
<dbReference type="Pfam" id="PF01119">
    <property type="entry name" value="DNA_mis_repair"/>
    <property type="match status" value="1"/>
</dbReference>
<dbReference type="AlphaFoldDB" id="A0A328D8B4"/>
<dbReference type="CDD" id="cd16926">
    <property type="entry name" value="HATPase_MutL-MLH-PMS-like"/>
    <property type="match status" value="1"/>
</dbReference>
<dbReference type="PANTHER" id="PTHR10073:SF52">
    <property type="entry name" value="MISMATCH REPAIR ENDONUCLEASE PMS2"/>
    <property type="match status" value="1"/>
</dbReference>
<evidence type="ECO:0000313" key="7">
    <source>
        <dbReference type="Proteomes" id="UP000249390"/>
    </source>
</evidence>
<dbReference type="Gene3D" id="3.30.565.10">
    <property type="entry name" value="Histidine kinase-like ATPase, C-terminal domain"/>
    <property type="match status" value="1"/>
</dbReference>
<comment type="caution">
    <text evidence="6">The sequence shown here is derived from an EMBL/GenBank/DDBJ whole genome shotgun (WGS) entry which is preliminary data.</text>
</comment>
<dbReference type="FunFam" id="3.30.565.10:FF:000014">
    <property type="entry name" value="Mismatch repair endonuclease pms1, putative"/>
    <property type="match status" value="1"/>
</dbReference>
<organism evidence="6 7">
    <name type="scientific">Cuscuta australis</name>
    <dbReference type="NCBI Taxonomy" id="267555"/>
    <lineage>
        <taxon>Eukaryota</taxon>
        <taxon>Viridiplantae</taxon>
        <taxon>Streptophyta</taxon>
        <taxon>Embryophyta</taxon>
        <taxon>Tracheophyta</taxon>
        <taxon>Spermatophyta</taxon>
        <taxon>Magnoliopsida</taxon>
        <taxon>eudicotyledons</taxon>
        <taxon>Gunneridae</taxon>
        <taxon>Pentapetalae</taxon>
        <taxon>asterids</taxon>
        <taxon>lamiids</taxon>
        <taxon>Solanales</taxon>
        <taxon>Convolvulaceae</taxon>
        <taxon>Cuscuteae</taxon>
        <taxon>Cuscuta</taxon>
        <taxon>Cuscuta subgen. Grammica</taxon>
        <taxon>Cuscuta sect. Cleistogrammica</taxon>
    </lineage>
</organism>
<reference evidence="6 7" key="1">
    <citation type="submission" date="2018-06" db="EMBL/GenBank/DDBJ databases">
        <title>The Genome of Cuscuta australis (Dodder) Provides Insight into the Evolution of Plant Parasitism.</title>
        <authorList>
            <person name="Liu H."/>
        </authorList>
    </citation>
    <scope>NUCLEOTIDE SEQUENCE [LARGE SCALE GENOMIC DNA]</scope>
    <source>
        <strain evidence="7">cv. Yunnan</strain>
        <tissue evidence="6">Vines</tissue>
    </source>
</reference>
<dbReference type="EMBL" id="NQVE01000175">
    <property type="protein sequence ID" value="RAL42112.1"/>
    <property type="molecule type" value="Genomic_DNA"/>
</dbReference>
<dbReference type="NCBIfam" id="TIGR00585">
    <property type="entry name" value="mutl"/>
    <property type="match status" value="1"/>
</dbReference>
<dbReference type="Pfam" id="PF13589">
    <property type="entry name" value="HATPase_c_3"/>
    <property type="match status" value="1"/>
</dbReference>
<dbReference type="Proteomes" id="UP000249390">
    <property type="component" value="Unassembled WGS sequence"/>
</dbReference>
<dbReference type="InterPro" id="IPR014762">
    <property type="entry name" value="DNA_mismatch_repair_CS"/>
</dbReference>
<dbReference type="GO" id="GO:0030983">
    <property type="term" value="F:mismatched DNA binding"/>
    <property type="evidence" value="ECO:0007669"/>
    <property type="project" value="InterPro"/>
</dbReference>
<evidence type="ECO:0000259" key="4">
    <source>
        <dbReference type="SMART" id="SM00853"/>
    </source>
</evidence>
<sequence length="908" mass="100756">MEGATALSRDSPTIKPINKGVVHRICAGQVILDLSSAVKELVENSLDAGATSIEVSLRDYGAESFQVIDNGCGISPHNFKVLALKHHTSKLSDFLDLQSLATFGFRGEALSSLCALGDLTVETRTRNEPVATHLTFNRSGLLMEESKTARQVGTTVTVKKLFSSLPVRSKEFHRNTRKEYGKLITLLNAYALVAMGVRLLCTNTTGKNAKSVVLKTQGSGSLKDNIIAVFGMNTFTSLEPVNVCVTDGCEIDGFISKGGNGSGRNSGDRQFFFVNGRPVDMPKLCKLVNELYRAANSKQFPIAIMNFTISPQAYDVNVSPDKRKIFFSDECSILRSLREALEKIYSPELASYSVNSLEDVAQGKHSSMFCVRQTMPDLRSEQISSETFPDKQAHSEGKPADGDIQRTLEDDTSGSPDAVMMQSKEISSTKRDFSLRFHCKEKNRQHYESSEKQDICLESNVTDIQPLLCSSPVKKESVKDGNFTRDSKIVQSSLTKYVTLNKRKHESISSPLTEVPVLRNGSICCQSTDTKRSSFSTPAEKYNMVDVRGEDNQNKSGSLTLSKLGKIVNHMTNGIPSTDKIHQGEIIKERKSEKKDLSSPSSILAASEQPCGLSSYSQKVPLDSKIGPTMQFSLKDLMERRKWRLARLRTSTLSSRSIEPKRGYAAASLDLSQPLNEEGKTKALAAAATELERMFRKENFAQMKVIGQFNLGFIIGKLDQDLFIVDQHAADEKYNYERLSESTVLNQQPLLRPLKMDLSPEEEIIVSMNMDTIRRNGFTLEEDLYAPPGLRFYLKAVPFSQNITFGVADAKELISILADDGSNAQRSYRTDACDSVCPPRVRAMLASRACRTSVMVGDPLDRNEMHKILEHLARLKSPWNCPHGRPTMRHLIDLNTVRKTVEDPDATL</sequence>
<dbReference type="Gene3D" id="3.30.230.10">
    <property type="match status" value="1"/>
</dbReference>
<dbReference type="InterPro" id="IPR037198">
    <property type="entry name" value="MutL_C_sf"/>
</dbReference>
<dbReference type="Gene3D" id="3.30.1370.100">
    <property type="entry name" value="MutL, C-terminal domain, regulatory subdomain"/>
    <property type="match status" value="1"/>
</dbReference>
<dbReference type="SUPFAM" id="SSF118116">
    <property type="entry name" value="DNA mismatch repair protein MutL"/>
    <property type="match status" value="1"/>
</dbReference>
<dbReference type="InterPro" id="IPR013507">
    <property type="entry name" value="DNA_mismatch_S5_2-like"/>
</dbReference>
<proteinExistence type="inferred from homology"/>
<dbReference type="GO" id="GO:0140664">
    <property type="term" value="F:ATP-dependent DNA damage sensor activity"/>
    <property type="evidence" value="ECO:0007669"/>
    <property type="project" value="InterPro"/>
</dbReference>
<protein>
    <recommendedName>
        <fullName evidence="8">DNA mismatch repair protein S5 domain-containing protein</fullName>
    </recommendedName>
</protein>
<gene>
    <name evidence="6" type="ORF">DM860_011895</name>
</gene>
<dbReference type="InterPro" id="IPR002099">
    <property type="entry name" value="MutL/Mlh/PMS"/>
</dbReference>
<dbReference type="SMART" id="SM01340">
    <property type="entry name" value="DNA_mis_repair"/>
    <property type="match status" value="1"/>
</dbReference>
<dbReference type="PROSITE" id="PS00058">
    <property type="entry name" value="DNA_MISMATCH_REPAIR_1"/>
    <property type="match status" value="1"/>
</dbReference>
<dbReference type="GO" id="GO:0006298">
    <property type="term" value="P:mismatch repair"/>
    <property type="evidence" value="ECO:0007669"/>
    <property type="project" value="InterPro"/>
</dbReference>
<dbReference type="InterPro" id="IPR042120">
    <property type="entry name" value="MutL_C_dimsub"/>
</dbReference>
<accession>A0A328D8B4</accession>
<comment type="similarity">
    <text evidence="1">Belongs to the DNA mismatch repair MutL/HexB family.</text>
</comment>
<evidence type="ECO:0000259" key="5">
    <source>
        <dbReference type="SMART" id="SM01340"/>
    </source>
</evidence>
<dbReference type="InterPro" id="IPR020568">
    <property type="entry name" value="Ribosomal_Su5_D2-typ_SF"/>
</dbReference>
<dbReference type="SUPFAM" id="SSF55874">
    <property type="entry name" value="ATPase domain of HSP90 chaperone/DNA topoisomerase II/histidine kinase"/>
    <property type="match status" value="1"/>
</dbReference>
<evidence type="ECO:0000256" key="1">
    <source>
        <dbReference type="ARBA" id="ARBA00006082"/>
    </source>
</evidence>
<dbReference type="InterPro" id="IPR014790">
    <property type="entry name" value="MutL_C"/>
</dbReference>
<dbReference type="CDD" id="cd03484">
    <property type="entry name" value="MutL_Trans_hPMS_2_like"/>
    <property type="match status" value="1"/>
</dbReference>
<feature type="region of interest" description="Disordered" evidence="3">
    <location>
        <begin position="386"/>
        <end position="425"/>
    </location>
</feature>
<feature type="compositionally biased region" description="Basic and acidic residues" evidence="3">
    <location>
        <begin position="388"/>
        <end position="409"/>
    </location>
</feature>
<dbReference type="PANTHER" id="PTHR10073">
    <property type="entry name" value="DNA MISMATCH REPAIR PROTEIN MLH, PMS, MUTL"/>
    <property type="match status" value="1"/>
</dbReference>
<evidence type="ECO:0000313" key="6">
    <source>
        <dbReference type="EMBL" id="RAL42112.1"/>
    </source>
</evidence>
<dbReference type="Gene3D" id="3.30.1540.20">
    <property type="entry name" value="MutL, C-terminal domain, dimerisation subdomain"/>
    <property type="match status" value="1"/>
</dbReference>
<dbReference type="FunFam" id="3.30.230.10:FF:000054">
    <property type="entry name" value="DNA mismatch repair protein PMS1"/>
    <property type="match status" value="1"/>
</dbReference>
<dbReference type="InterPro" id="IPR014721">
    <property type="entry name" value="Ribsml_uS5_D2-typ_fold_subgr"/>
</dbReference>
<dbReference type="GO" id="GO:0016887">
    <property type="term" value="F:ATP hydrolysis activity"/>
    <property type="evidence" value="ECO:0007669"/>
    <property type="project" value="InterPro"/>
</dbReference>
<evidence type="ECO:0000256" key="3">
    <source>
        <dbReference type="SAM" id="MobiDB-lite"/>
    </source>
</evidence>